<dbReference type="Pfam" id="PF06985">
    <property type="entry name" value="HET"/>
    <property type="match status" value="1"/>
</dbReference>
<dbReference type="EMBL" id="ML978066">
    <property type="protein sequence ID" value="KAF2021457.1"/>
    <property type="molecule type" value="Genomic_DNA"/>
</dbReference>
<evidence type="ECO:0000259" key="1">
    <source>
        <dbReference type="Pfam" id="PF06985"/>
    </source>
</evidence>
<accession>A0A6A5Y8W3</accession>
<sequence>MARYIYSSLPTASSHIRLLCLLPNTDRRAQIRCRIVDYDLSNLQSSHVYEALSYVWGDPTDTRNINVDDAELPVTSNLEKAMHHLRDGFFQRVFWIDAICINQEDLKERAAQVKMMAEIYHNASRVVVWLGEEHDGSFEAMQMLRVIANVQSDKLRGDNVGEILDISGKKREQLLALFQRPWFRRIWILQEVAAAEVVVIKCGDVELSGQAFSSALTSIGTLSRGWDCSELISQVLSVARLLSFTALVSDAPSGITLNYHTLVKLVDIFHNHLATDPRDKIYALIGMATWSDSTMDVMPDYELSWSQVFRNFITSIISADEDAVVNTWDDAQVATLQTKGGLLGKIIRTHQGKDIQTINIATRSIFWRDLYWSILPRTLTYHVTQGIKTIREGDLLCIPRGASTPIIVRVSDSHLSIIAAGVPDPDFSLIIENSMASEHGFGKEDYAEWLASIEKEDKKLFLIWDWHETSPEFKPPERICKLLDDERKSLPTRKERYHSLLRLLQNQTSFPMIVAHFEEARRKKRDDAGLDPQFLKQVLDRVSSD</sequence>
<feature type="domain" description="Heterokaryon incompatibility" evidence="1">
    <location>
        <begin position="49"/>
        <end position="191"/>
    </location>
</feature>
<protein>
    <submittedName>
        <fullName evidence="2">HET-domain-containing protein</fullName>
    </submittedName>
</protein>
<organism evidence="2 3">
    <name type="scientific">Aaosphaeria arxii CBS 175.79</name>
    <dbReference type="NCBI Taxonomy" id="1450172"/>
    <lineage>
        <taxon>Eukaryota</taxon>
        <taxon>Fungi</taxon>
        <taxon>Dikarya</taxon>
        <taxon>Ascomycota</taxon>
        <taxon>Pezizomycotina</taxon>
        <taxon>Dothideomycetes</taxon>
        <taxon>Pleosporomycetidae</taxon>
        <taxon>Pleosporales</taxon>
        <taxon>Pleosporales incertae sedis</taxon>
        <taxon>Aaosphaeria</taxon>
    </lineage>
</organism>
<dbReference type="Proteomes" id="UP000799778">
    <property type="component" value="Unassembled WGS sequence"/>
</dbReference>
<dbReference type="OrthoDB" id="194358at2759"/>
<dbReference type="InterPro" id="IPR052895">
    <property type="entry name" value="HetReg/Transcr_Mod"/>
</dbReference>
<name>A0A6A5Y8W3_9PLEO</name>
<dbReference type="InterPro" id="IPR010730">
    <property type="entry name" value="HET"/>
</dbReference>
<proteinExistence type="predicted"/>
<keyword evidence="3" id="KW-1185">Reference proteome</keyword>
<dbReference type="RefSeq" id="XP_033389796.1">
    <property type="nucleotide sequence ID" value="XM_033521934.1"/>
</dbReference>
<evidence type="ECO:0000313" key="2">
    <source>
        <dbReference type="EMBL" id="KAF2021457.1"/>
    </source>
</evidence>
<dbReference type="PANTHER" id="PTHR24148">
    <property type="entry name" value="ANKYRIN REPEAT DOMAIN-CONTAINING PROTEIN 39 HOMOLOG-RELATED"/>
    <property type="match status" value="1"/>
</dbReference>
<gene>
    <name evidence="2" type="ORF">BU24DRAFT_21081</name>
</gene>
<evidence type="ECO:0000313" key="3">
    <source>
        <dbReference type="Proteomes" id="UP000799778"/>
    </source>
</evidence>
<reference evidence="2" key="1">
    <citation type="journal article" date="2020" name="Stud. Mycol.">
        <title>101 Dothideomycetes genomes: a test case for predicting lifestyles and emergence of pathogens.</title>
        <authorList>
            <person name="Haridas S."/>
            <person name="Albert R."/>
            <person name="Binder M."/>
            <person name="Bloem J."/>
            <person name="Labutti K."/>
            <person name="Salamov A."/>
            <person name="Andreopoulos B."/>
            <person name="Baker S."/>
            <person name="Barry K."/>
            <person name="Bills G."/>
            <person name="Bluhm B."/>
            <person name="Cannon C."/>
            <person name="Castanera R."/>
            <person name="Culley D."/>
            <person name="Daum C."/>
            <person name="Ezra D."/>
            <person name="Gonzalez J."/>
            <person name="Henrissat B."/>
            <person name="Kuo A."/>
            <person name="Liang C."/>
            <person name="Lipzen A."/>
            <person name="Lutzoni F."/>
            <person name="Magnuson J."/>
            <person name="Mondo S."/>
            <person name="Nolan M."/>
            <person name="Ohm R."/>
            <person name="Pangilinan J."/>
            <person name="Park H.-J."/>
            <person name="Ramirez L."/>
            <person name="Alfaro M."/>
            <person name="Sun H."/>
            <person name="Tritt A."/>
            <person name="Yoshinaga Y."/>
            <person name="Zwiers L.-H."/>
            <person name="Turgeon B."/>
            <person name="Goodwin S."/>
            <person name="Spatafora J."/>
            <person name="Crous P."/>
            <person name="Grigoriev I."/>
        </authorList>
    </citation>
    <scope>NUCLEOTIDE SEQUENCE</scope>
    <source>
        <strain evidence="2">CBS 175.79</strain>
    </source>
</reference>
<dbReference type="PANTHER" id="PTHR24148:SF78">
    <property type="entry name" value="HETEROKARYON INCOMPATIBILITY DOMAIN-CONTAINING PROTEIN"/>
    <property type="match status" value="1"/>
</dbReference>
<dbReference type="GeneID" id="54279331"/>
<dbReference type="AlphaFoldDB" id="A0A6A5Y8W3"/>